<evidence type="ECO:0000313" key="1">
    <source>
        <dbReference type="EMBL" id="GLQ21443.1"/>
    </source>
</evidence>
<evidence type="ECO:0000313" key="2">
    <source>
        <dbReference type="Proteomes" id="UP001161390"/>
    </source>
</evidence>
<proteinExistence type="predicted"/>
<reference evidence="1" key="2">
    <citation type="submission" date="2023-01" db="EMBL/GenBank/DDBJ databases">
        <title>Draft genome sequence of Algimonas porphyrae strain NBRC 108216.</title>
        <authorList>
            <person name="Sun Q."/>
            <person name="Mori K."/>
        </authorList>
    </citation>
    <scope>NUCLEOTIDE SEQUENCE</scope>
    <source>
        <strain evidence="1">NBRC 108216</strain>
    </source>
</reference>
<name>A0ABQ5V3M1_9PROT</name>
<protein>
    <submittedName>
        <fullName evidence="1">Uncharacterized protein</fullName>
    </submittedName>
</protein>
<keyword evidence="2" id="KW-1185">Reference proteome</keyword>
<accession>A0ABQ5V3M1</accession>
<sequence length="71" mass="7521">MEIAAKRVEFTFRPITPALSEEVIVIVSILEADSDHSPDSGFSGTDDRAKQTGLTKRVTVCGPSGSCPEVA</sequence>
<dbReference type="Proteomes" id="UP001161390">
    <property type="component" value="Unassembled WGS sequence"/>
</dbReference>
<comment type="caution">
    <text evidence="1">The sequence shown here is derived from an EMBL/GenBank/DDBJ whole genome shotgun (WGS) entry which is preliminary data.</text>
</comment>
<gene>
    <name evidence="1" type="ORF">GCM10007854_23980</name>
</gene>
<organism evidence="1 2">
    <name type="scientific">Algimonas porphyrae</name>
    <dbReference type="NCBI Taxonomy" id="1128113"/>
    <lineage>
        <taxon>Bacteria</taxon>
        <taxon>Pseudomonadati</taxon>
        <taxon>Pseudomonadota</taxon>
        <taxon>Alphaproteobacteria</taxon>
        <taxon>Maricaulales</taxon>
        <taxon>Robiginitomaculaceae</taxon>
        <taxon>Algimonas</taxon>
    </lineage>
</organism>
<dbReference type="EMBL" id="BSNJ01000005">
    <property type="protein sequence ID" value="GLQ21443.1"/>
    <property type="molecule type" value="Genomic_DNA"/>
</dbReference>
<reference evidence="1" key="1">
    <citation type="journal article" date="2014" name="Int. J. Syst. Evol. Microbiol.">
        <title>Complete genome of a new Firmicutes species belonging to the dominant human colonic microbiota ('Ruminococcus bicirculans') reveals two chromosomes and a selective capacity to utilize plant glucans.</title>
        <authorList>
            <consortium name="NISC Comparative Sequencing Program"/>
            <person name="Wegmann U."/>
            <person name="Louis P."/>
            <person name="Goesmann A."/>
            <person name="Henrissat B."/>
            <person name="Duncan S.H."/>
            <person name="Flint H.J."/>
        </authorList>
    </citation>
    <scope>NUCLEOTIDE SEQUENCE</scope>
    <source>
        <strain evidence="1">NBRC 108216</strain>
    </source>
</reference>